<sequence>MSEKYAGTALVVVVTAIVLALVRKKWTSRNPPYPPGPKGYPIIGNLLDFPGNPIWEGFARMAKEYNTDLLHLDVMGSHLVVLNNSDVAIDLLERRSVIYADRPRLPMVSELMGCSWALPMMPYGNAWRMRRRLFHRFFNVPAVGQFDDKIYKAVNVFLRRLSKSPERFLKHAHFLAGSLALSVAYGLNVESESDGFYSASEDAMNAVGIALVPGTFLVDALPILKYVPEWFPGAGFKRFARMAKESLDGSINSPFQHVKESFEVGAVATPSFLATCLEELPELNNDGVDEETIRDVGGAIYLGGEETIASTIKSFFLAVTLHPEVVRLAQQELDEVIGGVRLPDFSDKPQLPYISAVVKEVLRWRPPTPFDTALL</sequence>
<reference evidence="1" key="1">
    <citation type="submission" date="2019-10" db="EMBL/GenBank/DDBJ databases">
        <authorList>
            <consortium name="DOE Joint Genome Institute"/>
            <person name="Kuo A."/>
            <person name="Miyauchi S."/>
            <person name="Kiss E."/>
            <person name="Drula E."/>
            <person name="Kohler A."/>
            <person name="Sanchez-Garcia M."/>
            <person name="Andreopoulos B."/>
            <person name="Barry K.W."/>
            <person name="Bonito G."/>
            <person name="Buee M."/>
            <person name="Carver A."/>
            <person name="Chen C."/>
            <person name="Cichocki N."/>
            <person name="Clum A."/>
            <person name="Culley D."/>
            <person name="Crous P.W."/>
            <person name="Fauchery L."/>
            <person name="Girlanda M."/>
            <person name="Hayes R."/>
            <person name="Keri Z."/>
            <person name="Labutti K."/>
            <person name="Lipzen A."/>
            <person name="Lombard V."/>
            <person name="Magnuson J."/>
            <person name="Maillard F."/>
            <person name="Morin E."/>
            <person name="Murat C."/>
            <person name="Nolan M."/>
            <person name="Ohm R."/>
            <person name="Pangilinan J."/>
            <person name="Pereira M."/>
            <person name="Perotto S."/>
            <person name="Peter M."/>
            <person name="Riley R."/>
            <person name="Sitrit Y."/>
            <person name="Stielow B."/>
            <person name="Szollosi G."/>
            <person name="Zifcakova L."/>
            <person name="Stursova M."/>
            <person name="Spatafora J.W."/>
            <person name="Tedersoo L."/>
            <person name="Vaario L.-M."/>
            <person name="Yamada A."/>
            <person name="Yan M."/>
            <person name="Wang P."/>
            <person name="Xu J."/>
            <person name="Bruns T."/>
            <person name="Baldrian P."/>
            <person name="Vilgalys R."/>
            <person name="Henrissat B."/>
            <person name="Grigoriev I.V."/>
            <person name="Hibbett D."/>
            <person name="Nagy L.G."/>
            <person name="Martin F.M."/>
        </authorList>
    </citation>
    <scope>NUCLEOTIDE SEQUENCE</scope>
    <source>
        <strain evidence="1">P2</strain>
    </source>
</reference>
<proteinExistence type="predicted"/>
<evidence type="ECO:0000313" key="1">
    <source>
        <dbReference type="EMBL" id="KAF9645502.1"/>
    </source>
</evidence>
<reference evidence="1" key="2">
    <citation type="journal article" date="2020" name="Nat. Commun.">
        <title>Large-scale genome sequencing of mycorrhizal fungi provides insights into the early evolution of symbiotic traits.</title>
        <authorList>
            <person name="Miyauchi S."/>
            <person name="Kiss E."/>
            <person name="Kuo A."/>
            <person name="Drula E."/>
            <person name="Kohler A."/>
            <person name="Sanchez-Garcia M."/>
            <person name="Morin E."/>
            <person name="Andreopoulos B."/>
            <person name="Barry K.W."/>
            <person name="Bonito G."/>
            <person name="Buee M."/>
            <person name="Carver A."/>
            <person name="Chen C."/>
            <person name="Cichocki N."/>
            <person name="Clum A."/>
            <person name="Culley D."/>
            <person name="Crous P.W."/>
            <person name="Fauchery L."/>
            <person name="Girlanda M."/>
            <person name="Hayes R.D."/>
            <person name="Keri Z."/>
            <person name="LaButti K."/>
            <person name="Lipzen A."/>
            <person name="Lombard V."/>
            <person name="Magnuson J."/>
            <person name="Maillard F."/>
            <person name="Murat C."/>
            <person name="Nolan M."/>
            <person name="Ohm R.A."/>
            <person name="Pangilinan J."/>
            <person name="Pereira M.F."/>
            <person name="Perotto S."/>
            <person name="Peter M."/>
            <person name="Pfister S."/>
            <person name="Riley R."/>
            <person name="Sitrit Y."/>
            <person name="Stielow J.B."/>
            <person name="Szollosi G."/>
            <person name="Zifcakova L."/>
            <person name="Stursova M."/>
            <person name="Spatafora J.W."/>
            <person name="Tedersoo L."/>
            <person name="Vaario L.M."/>
            <person name="Yamada A."/>
            <person name="Yan M."/>
            <person name="Wang P."/>
            <person name="Xu J."/>
            <person name="Bruns T."/>
            <person name="Baldrian P."/>
            <person name="Vilgalys R."/>
            <person name="Dunand C."/>
            <person name="Henrissat B."/>
            <person name="Grigoriev I.V."/>
            <person name="Hibbett D."/>
            <person name="Nagy L.G."/>
            <person name="Martin F.M."/>
        </authorList>
    </citation>
    <scope>NUCLEOTIDE SEQUENCE</scope>
    <source>
        <strain evidence="1">P2</strain>
    </source>
</reference>
<organism evidence="1 2">
    <name type="scientific">Thelephora ganbajun</name>
    <name type="common">Ganba fungus</name>
    <dbReference type="NCBI Taxonomy" id="370292"/>
    <lineage>
        <taxon>Eukaryota</taxon>
        <taxon>Fungi</taxon>
        <taxon>Dikarya</taxon>
        <taxon>Basidiomycota</taxon>
        <taxon>Agaricomycotina</taxon>
        <taxon>Agaricomycetes</taxon>
        <taxon>Thelephorales</taxon>
        <taxon>Thelephoraceae</taxon>
        <taxon>Thelephora</taxon>
    </lineage>
</organism>
<keyword evidence="2" id="KW-1185">Reference proteome</keyword>
<comment type="caution">
    <text evidence="1">The sequence shown here is derived from an EMBL/GenBank/DDBJ whole genome shotgun (WGS) entry which is preliminary data.</text>
</comment>
<name>A0ACB6Z7J5_THEGA</name>
<gene>
    <name evidence="1" type="ORF">BDM02DRAFT_3189650</name>
</gene>
<dbReference type="EMBL" id="MU118088">
    <property type="protein sequence ID" value="KAF9645502.1"/>
    <property type="molecule type" value="Genomic_DNA"/>
</dbReference>
<dbReference type="Proteomes" id="UP000886501">
    <property type="component" value="Unassembled WGS sequence"/>
</dbReference>
<evidence type="ECO:0000313" key="2">
    <source>
        <dbReference type="Proteomes" id="UP000886501"/>
    </source>
</evidence>
<protein>
    <submittedName>
        <fullName evidence="1">Cytochrome P450</fullName>
    </submittedName>
</protein>
<accession>A0ACB6Z7J5</accession>